<evidence type="ECO:0000313" key="1">
    <source>
        <dbReference type="EMBL" id="KAK1263962.1"/>
    </source>
</evidence>
<dbReference type="Proteomes" id="UP001179952">
    <property type="component" value="Unassembled WGS sequence"/>
</dbReference>
<name>A0AAV9AIY9_ACOGR</name>
<keyword evidence="2" id="KW-1185">Reference proteome</keyword>
<protein>
    <submittedName>
        <fullName evidence="1">Uncharacterized protein</fullName>
    </submittedName>
</protein>
<reference evidence="1" key="1">
    <citation type="journal article" date="2023" name="Nat. Commun.">
        <title>Diploid and tetraploid genomes of Acorus and the evolution of monocots.</title>
        <authorList>
            <person name="Ma L."/>
            <person name="Liu K.W."/>
            <person name="Li Z."/>
            <person name="Hsiao Y.Y."/>
            <person name="Qi Y."/>
            <person name="Fu T."/>
            <person name="Tang G.D."/>
            <person name="Zhang D."/>
            <person name="Sun W.H."/>
            <person name="Liu D.K."/>
            <person name="Li Y."/>
            <person name="Chen G.Z."/>
            <person name="Liu X.D."/>
            <person name="Liao X.Y."/>
            <person name="Jiang Y.T."/>
            <person name="Yu X."/>
            <person name="Hao Y."/>
            <person name="Huang J."/>
            <person name="Zhao X.W."/>
            <person name="Ke S."/>
            <person name="Chen Y.Y."/>
            <person name="Wu W.L."/>
            <person name="Hsu J.L."/>
            <person name="Lin Y.F."/>
            <person name="Huang M.D."/>
            <person name="Li C.Y."/>
            <person name="Huang L."/>
            <person name="Wang Z.W."/>
            <person name="Zhao X."/>
            <person name="Zhong W.Y."/>
            <person name="Peng D.H."/>
            <person name="Ahmad S."/>
            <person name="Lan S."/>
            <person name="Zhang J.S."/>
            <person name="Tsai W.C."/>
            <person name="Van de Peer Y."/>
            <person name="Liu Z.J."/>
        </authorList>
    </citation>
    <scope>NUCLEOTIDE SEQUENCE</scope>
    <source>
        <strain evidence="1">SCP</strain>
    </source>
</reference>
<accession>A0AAV9AIY9</accession>
<evidence type="ECO:0000313" key="2">
    <source>
        <dbReference type="Proteomes" id="UP001179952"/>
    </source>
</evidence>
<gene>
    <name evidence="1" type="ORF">QJS04_geneDACA021753</name>
</gene>
<reference evidence="1" key="2">
    <citation type="submission" date="2023-06" db="EMBL/GenBank/DDBJ databases">
        <authorList>
            <person name="Ma L."/>
            <person name="Liu K.-W."/>
            <person name="Li Z."/>
            <person name="Hsiao Y.-Y."/>
            <person name="Qi Y."/>
            <person name="Fu T."/>
            <person name="Tang G."/>
            <person name="Zhang D."/>
            <person name="Sun W.-H."/>
            <person name="Liu D.-K."/>
            <person name="Li Y."/>
            <person name="Chen G.-Z."/>
            <person name="Liu X.-D."/>
            <person name="Liao X.-Y."/>
            <person name="Jiang Y.-T."/>
            <person name="Yu X."/>
            <person name="Hao Y."/>
            <person name="Huang J."/>
            <person name="Zhao X.-W."/>
            <person name="Ke S."/>
            <person name="Chen Y.-Y."/>
            <person name="Wu W.-L."/>
            <person name="Hsu J.-L."/>
            <person name="Lin Y.-F."/>
            <person name="Huang M.-D."/>
            <person name="Li C.-Y."/>
            <person name="Huang L."/>
            <person name="Wang Z.-W."/>
            <person name="Zhao X."/>
            <person name="Zhong W.-Y."/>
            <person name="Peng D.-H."/>
            <person name="Ahmad S."/>
            <person name="Lan S."/>
            <person name="Zhang J.-S."/>
            <person name="Tsai W.-C."/>
            <person name="Van De Peer Y."/>
            <person name="Liu Z.-J."/>
        </authorList>
    </citation>
    <scope>NUCLEOTIDE SEQUENCE</scope>
    <source>
        <strain evidence="1">SCP</strain>
        <tissue evidence="1">Leaves</tissue>
    </source>
</reference>
<proteinExistence type="predicted"/>
<comment type="caution">
    <text evidence="1">The sequence shown here is derived from an EMBL/GenBank/DDBJ whole genome shotgun (WGS) entry which is preliminary data.</text>
</comment>
<dbReference type="EMBL" id="JAUJYN010000009">
    <property type="protein sequence ID" value="KAK1263962.1"/>
    <property type="molecule type" value="Genomic_DNA"/>
</dbReference>
<sequence>MPSSMATPDNTGLHISLRNRCPREGKGFTPLLIFLHQDRQKHPMTTLVFTFYSEIDAHEKAKDHSTTYFHHQDRQK</sequence>
<dbReference type="AlphaFoldDB" id="A0AAV9AIY9"/>
<organism evidence="1 2">
    <name type="scientific">Acorus gramineus</name>
    <name type="common">Dwarf sweet flag</name>
    <dbReference type="NCBI Taxonomy" id="55184"/>
    <lineage>
        <taxon>Eukaryota</taxon>
        <taxon>Viridiplantae</taxon>
        <taxon>Streptophyta</taxon>
        <taxon>Embryophyta</taxon>
        <taxon>Tracheophyta</taxon>
        <taxon>Spermatophyta</taxon>
        <taxon>Magnoliopsida</taxon>
        <taxon>Liliopsida</taxon>
        <taxon>Acoraceae</taxon>
        <taxon>Acorus</taxon>
    </lineage>
</organism>